<comment type="caution">
    <text evidence="1">The sequence shown here is derived from an EMBL/GenBank/DDBJ whole genome shotgun (WGS) entry which is preliminary data.</text>
</comment>
<organism evidence="1 2">
    <name type="scientific">Steinernema carpocapsae</name>
    <name type="common">Entomopathogenic nematode</name>
    <dbReference type="NCBI Taxonomy" id="34508"/>
    <lineage>
        <taxon>Eukaryota</taxon>
        <taxon>Metazoa</taxon>
        <taxon>Ecdysozoa</taxon>
        <taxon>Nematoda</taxon>
        <taxon>Chromadorea</taxon>
        <taxon>Rhabditida</taxon>
        <taxon>Tylenchina</taxon>
        <taxon>Panagrolaimomorpha</taxon>
        <taxon>Strongyloidoidea</taxon>
        <taxon>Steinernematidae</taxon>
        <taxon>Steinernema</taxon>
    </lineage>
</organism>
<name>A0A4U5NZQ7_STECR</name>
<reference evidence="1 2" key="2">
    <citation type="journal article" date="2019" name="G3 (Bethesda)">
        <title>Hybrid Assembly of the Genome of the Entomopathogenic Nematode Steinernema carpocapsae Identifies the X-Chromosome.</title>
        <authorList>
            <person name="Serra L."/>
            <person name="Macchietto M."/>
            <person name="Macias-Munoz A."/>
            <person name="McGill C.J."/>
            <person name="Rodriguez I.M."/>
            <person name="Rodriguez B."/>
            <person name="Murad R."/>
            <person name="Mortazavi A."/>
        </authorList>
    </citation>
    <scope>NUCLEOTIDE SEQUENCE [LARGE SCALE GENOMIC DNA]</scope>
    <source>
        <strain evidence="1 2">ALL</strain>
    </source>
</reference>
<keyword evidence="2" id="KW-1185">Reference proteome</keyword>
<dbReference type="Proteomes" id="UP000298663">
    <property type="component" value="Unassembled WGS sequence"/>
</dbReference>
<evidence type="ECO:0008006" key="3">
    <source>
        <dbReference type="Google" id="ProtNLM"/>
    </source>
</evidence>
<evidence type="ECO:0000313" key="1">
    <source>
        <dbReference type="EMBL" id="TKR88891.1"/>
    </source>
</evidence>
<protein>
    <recommendedName>
        <fullName evidence="3">BACK domain-containing protein</fullName>
    </recommendedName>
</protein>
<reference evidence="1 2" key="1">
    <citation type="journal article" date="2015" name="Genome Biol.">
        <title>Comparative genomics of Steinernema reveals deeply conserved gene regulatory networks.</title>
        <authorList>
            <person name="Dillman A.R."/>
            <person name="Macchietto M."/>
            <person name="Porter C.F."/>
            <person name="Rogers A."/>
            <person name="Williams B."/>
            <person name="Antoshechkin I."/>
            <person name="Lee M.M."/>
            <person name="Goodwin Z."/>
            <person name="Lu X."/>
            <person name="Lewis E.E."/>
            <person name="Goodrich-Blair H."/>
            <person name="Stock S.P."/>
            <person name="Adams B.J."/>
            <person name="Sternberg P.W."/>
            <person name="Mortazavi A."/>
        </authorList>
    </citation>
    <scope>NUCLEOTIDE SEQUENCE [LARGE SCALE GENOMIC DNA]</scope>
    <source>
        <strain evidence="1 2">ALL</strain>
    </source>
</reference>
<dbReference type="AlphaFoldDB" id="A0A4U5NZQ7"/>
<accession>A0A4U5NZQ7</accession>
<evidence type="ECO:0000313" key="2">
    <source>
        <dbReference type="Proteomes" id="UP000298663"/>
    </source>
</evidence>
<gene>
    <name evidence="1" type="ORF">L596_013063</name>
</gene>
<dbReference type="OrthoDB" id="5877372at2759"/>
<dbReference type="EMBL" id="AZBU02000003">
    <property type="protein sequence ID" value="TKR88891.1"/>
    <property type="molecule type" value="Genomic_DNA"/>
</dbReference>
<sequence>MPIQKNSVEGLLKIGDFFQCKSVLERCEEFLKTTSAKCLSLLEKLELALRFKLNSTLTDVIATMTVEELNDVYTNYEFPAFARDLLLMKLCLNDA</sequence>
<proteinExistence type="predicted"/>